<feature type="transmembrane region" description="Helical" evidence="9">
    <location>
        <begin position="232"/>
        <end position="250"/>
    </location>
</feature>
<organism evidence="11 12">
    <name type="scientific">Agarivorans albus MKT 106</name>
    <dbReference type="NCBI Taxonomy" id="1331007"/>
    <lineage>
        <taxon>Bacteria</taxon>
        <taxon>Pseudomonadati</taxon>
        <taxon>Pseudomonadota</taxon>
        <taxon>Gammaproteobacteria</taxon>
        <taxon>Alteromonadales</taxon>
        <taxon>Alteromonadaceae</taxon>
        <taxon>Agarivorans</taxon>
    </lineage>
</organism>
<dbReference type="EMBL" id="BARX01000023">
    <property type="protein sequence ID" value="GAD03139.1"/>
    <property type="molecule type" value="Genomic_DNA"/>
</dbReference>
<dbReference type="GO" id="GO:0005886">
    <property type="term" value="C:plasma membrane"/>
    <property type="evidence" value="ECO:0007669"/>
    <property type="project" value="UniProtKB-SubCell"/>
</dbReference>
<evidence type="ECO:0000256" key="1">
    <source>
        <dbReference type="ARBA" id="ARBA00004651"/>
    </source>
</evidence>
<feature type="transmembrane region" description="Helical" evidence="9">
    <location>
        <begin position="12"/>
        <end position="33"/>
    </location>
</feature>
<dbReference type="PRINTS" id="PR01755">
    <property type="entry name" value="SECFTRNLCASE"/>
</dbReference>
<dbReference type="STRING" id="1331007.AALB_3219"/>
<evidence type="ECO:0000256" key="3">
    <source>
        <dbReference type="ARBA" id="ARBA00022475"/>
    </source>
</evidence>
<dbReference type="GO" id="GO:0065002">
    <property type="term" value="P:intracellular protein transmembrane transport"/>
    <property type="evidence" value="ECO:0007669"/>
    <property type="project" value="UniProtKB-UniRule"/>
</dbReference>
<gene>
    <name evidence="9" type="primary">secF</name>
    <name evidence="11" type="ORF">AALB_3219</name>
</gene>
<reference evidence="11" key="1">
    <citation type="journal article" date="2013" name="Genome Announc.">
        <title>Draft Genome Sequence of Agarivorans albus Strain MKT 106T, an Agarolytic Marine Bacterium.</title>
        <authorList>
            <person name="Yasuike M."/>
            <person name="Nakamura Y."/>
            <person name="Kai W."/>
            <person name="Fujiwara A."/>
            <person name="Fukui Y."/>
            <person name="Satomi M."/>
            <person name="Sano M."/>
        </authorList>
    </citation>
    <scope>NUCLEOTIDE SEQUENCE [LARGE SCALE GENOMIC DNA]</scope>
</reference>
<dbReference type="GO" id="GO:0006605">
    <property type="term" value="P:protein targeting"/>
    <property type="evidence" value="ECO:0007669"/>
    <property type="project" value="UniProtKB-UniRule"/>
</dbReference>
<name>R9PP57_AGAAL</name>
<evidence type="ECO:0000256" key="4">
    <source>
        <dbReference type="ARBA" id="ARBA00022692"/>
    </source>
</evidence>
<evidence type="ECO:0000256" key="5">
    <source>
        <dbReference type="ARBA" id="ARBA00022927"/>
    </source>
</evidence>
<comment type="subunit">
    <text evidence="9">Forms a complex with SecD. Part of the essential Sec protein translocation apparatus which comprises SecA, SecYEG and auxiliary proteins SecDF-YajC and YidC.</text>
</comment>
<keyword evidence="12" id="KW-1185">Reference proteome</keyword>
<dbReference type="PANTHER" id="PTHR30081">
    <property type="entry name" value="PROTEIN-EXPORT MEMBRANE PROTEIN SEC"/>
    <property type="match status" value="1"/>
</dbReference>
<dbReference type="InterPro" id="IPR022813">
    <property type="entry name" value="SecD/SecF_arch_bac"/>
</dbReference>
<evidence type="ECO:0000259" key="10">
    <source>
        <dbReference type="Pfam" id="PF02355"/>
    </source>
</evidence>
<evidence type="ECO:0000256" key="6">
    <source>
        <dbReference type="ARBA" id="ARBA00022989"/>
    </source>
</evidence>
<dbReference type="NCBIfam" id="TIGR00916">
    <property type="entry name" value="2A0604s01"/>
    <property type="match status" value="1"/>
</dbReference>
<sequence>MKAWINRFSLTALRQGALNLSVVLVLASVVGLVTKGISFGVDFTGGVVTELATHYPPEQEQMAKQLDLLLVDGYSMSRSGSNHWIIRQGLDISEAVTANWHSQLPDAWQVELLGSSIIGPQVGSELFEMGGLAIFASLLAMMIYLSFRFEWRLALASVIALFHDVLLVLGLFAWLQIEFDLTVMAAVLAVIGYSLNDSIVIGDRIREYLRASSKIELDTQINRALVSTMTRTLVTSGTTLLTVACIWLLAGAPLQAFATALFSGIVIGTFSSVGIGATLPKVLGLQASDYQLIEPTRNGRVG</sequence>
<keyword evidence="6 9" id="KW-1133">Transmembrane helix</keyword>
<dbReference type="NCBIfam" id="TIGR00966">
    <property type="entry name" value="transloc_SecF"/>
    <property type="match status" value="1"/>
</dbReference>
<keyword evidence="2 9" id="KW-0813">Transport</keyword>
<comment type="subcellular location">
    <subcellularLocation>
        <location evidence="1 9">Cell membrane</location>
        <topology evidence="1 9">Multi-pass membrane protein</topology>
    </subcellularLocation>
</comment>
<comment type="similarity">
    <text evidence="9">Belongs to the SecD/SecF family. SecF subfamily.</text>
</comment>
<dbReference type="GO" id="GO:0043952">
    <property type="term" value="P:protein transport by the Sec complex"/>
    <property type="evidence" value="ECO:0007669"/>
    <property type="project" value="UniProtKB-UniRule"/>
</dbReference>
<dbReference type="Pfam" id="PF02355">
    <property type="entry name" value="SecD_SecF_C"/>
    <property type="match status" value="1"/>
</dbReference>
<feature type="transmembrane region" description="Helical" evidence="9">
    <location>
        <begin position="256"/>
        <end position="279"/>
    </location>
</feature>
<evidence type="ECO:0000313" key="12">
    <source>
        <dbReference type="Proteomes" id="UP000014461"/>
    </source>
</evidence>
<keyword evidence="5 9" id="KW-0653">Protein transport</keyword>
<proteinExistence type="inferred from homology"/>
<keyword evidence="4 9" id="KW-0812">Transmembrane</keyword>
<dbReference type="InterPro" id="IPR048634">
    <property type="entry name" value="SecD_SecF_C"/>
</dbReference>
<evidence type="ECO:0000256" key="7">
    <source>
        <dbReference type="ARBA" id="ARBA00023010"/>
    </source>
</evidence>
<dbReference type="HAMAP" id="MF_01464_B">
    <property type="entry name" value="SecF_B"/>
    <property type="match status" value="1"/>
</dbReference>
<dbReference type="AlphaFoldDB" id="R9PP57"/>
<evidence type="ECO:0000256" key="2">
    <source>
        <dbReference type="ARBA" id="ARBA00022448"/>
    </source>
</evidence>
<evidence type="ECO:0000313" key="11">
    <source>
        <dbReference type="EMBL" id="GAD03139.1"/>
    </source>
</evidence>
<comment type="function">
    <text evidence="9">Part of the Sec protein translocase complex. Interacts with the SecYEG preprotein conducting channel. SecDF uses the proton motive force (PMF) to complete protein translocation after the ATP-dependent function of SecA.</text>
</comment>
<accession>R9PP57</accession>
<evidence type="ECO:0000256" key="8">
    <source>
        <dbReference type="ARBA" id="ARBA00023136"/>
    </source>
</evidence>
<evidence type="ECO:0000256" key="9">
    <source>
        <dbReference type="HAMAP-Rule" id="MF_01464"/>
    </source>
</evidence>
<dbReference type="RefSeq" id="WP_016402906.1">
    <property type="nucleotide sequence ID" value="NZ_BARX01000023.1"/>
</dbReference>
<dbReference type="GO" id="GO:0015450">
    <property type="term" value="F:protein-transporting ATPase activity"/>
    <property type="evidence" value="ECO:0007669"/>
    <property type="project" value="InterPro"/>
</dbReference>
<dbReference type="OrthoDB" id="9774769at2"/>
<dbReference type="Gene3D" id="1.20.1640.10">
    <property type="entry name" value="Multidrug efflux transporter AcrB transmembrane domain"/>
    <property type="match status" value="1"/>
</dbReference>
<dbReference type="SUPFAM" id="SSF82866">
    <property type="entry name" value="Multidrug efflux transporter AcrB transmembrane domain"/>
    <property type="match status" value="1"/>
</dbReference>
<keyword evidence="7 9" id="KW-0811">Translocation</keyword>
<dbReference type="Pfam" id="PF07549">
    <property type="entry name" value="Sec_GG"/>
    <property type="match status" value="1"/>
</dbReference>
<protein>
    <recommendedName>
        <fullName evidence="9">Protein-export membrane protein SecF</fullName>
    </recommendedName>
</protein>
<dbReference type="InterPro" id="IPR022646">
    <property type="entry name" value="SecD/SecF_CS"/>
</dbReference>
<feature type="transmembrane region" description="Helical" evidence="9">
    <location>
        <begin position="181"/>
        <end position="201"/>
    </location>
</feature>
<dbReference type="InterPro" id="IPR055344">
    <property type="entry name" value="SecD_SecF_C_bact"/>
</dbReference>
<comment type="caution">
    <text evidence="11">The sequence shown here is derived from an EMBL/GenBank/DDBJ whole genome shotgun (WGS) entry which is preliminary data.</text>
</comment>
<dbReference type="PANTHER" id="PTHR30081:SF8">
    <property type="entry name" value="PROTEIN TRANSLOCASE SUBUNIT SECF"/>
    <property type="match status" value="1"/>
</dbReference>
<feature type="transmembrane region" description="Helical" evidence="9">
    <location>
        <begin position="154"/>
        <end position="175"/>
    </location>
</feature>
<dbReference type="Proteomes" id="UP000014461">
    <property type="component" value="Unassembled WGS sequence"/>
</dbReference>
<dbReference type="InterPro" id="IPR005665">
    <property type="entry name" value="SecF_bac"/>
</dbReference>
<dbReference type="InterPro" id="IPR022645">
    <property type="entry name" value="SecD/SecF_bac"/>
</dbReference>
<keyword evidence="8 9" id="KW-0472">Membrane</keyword>
<feature type="domain" description="Protein export membrane protein SecD/SecF C-terminal" evidence="10">
    <location>
        <begin position="111"/>
        <end position="279"/>
    </location>
</feature>
<feature type="transmembrane region" description="Helical" evidence="9">
    <location>
        <begin position="129"/>
        <end position="147"/>
    </location>
</feature>
<keyword evidence="3 9" id="KW-1003">Cell membrane</keyword>